<dbReference type="Gene3D" id="3.90.190.20">
    <property type="entry name" value="Mur ligase, C-terminal domain"/>
    <property type="match status" value="1"/>
</dbReference>
<evidence type="ECO:0000313" key="4">
    <source>
        <dbReference type="EMBL" id="KAK0745772.1"/>
    </source>
</evidence>
<evidence type="ECO:0008006" key="6">
    <source>
        <dbReference type="Google" id="ProtNLM"/>
    </source>
</evidence>
<evidence type="ECO:0000313" key="5">
    <source>
        <dbReference type="Proteomes" id="UP001172155"/>
    </source>
</evidence>
<reference evidence="4" key="1">
    <citation type="submission" date="2023-06" db="EMBL/GenBank/DDBJ databases">
        <title>Genome-scale phylogeny and comparative genomics of the fungal order Sordariales.</title>
        <authorList>
            <consortium name="Lawrence Berkeley National Laboratory"/>
            <person name="Hensen N."/>
            <person name="Bonometti L."/>
            <person name="Westerberg I."/>
            <person name="Brannstrom I.O."/>
            <person name="Guillou S."/>
            <person name="Cros-Aarteil S."/>
            <person name="Calhoun S."/>
            <person name="Haridas S."/>
            <person name="Kuo A."/>
            <person name="Mondo S."/>
            <person name="Pangilinan J."/>
            <person name="Riley R."/>
            <person name="LaButti K."/>
            <person name="Andreopoulos B."/>
            <person name="Lipzen A."/>
            <person name="Chen C."/>
            <person name="Yanf M."/>
            <person name="Daum C."/>
            <person name="Ng V."/>
            <person name="Clum A."/>
            <person name="Steindorff A."/>
            <person name="Ohm R."/>
            <person name="Martin F."/>
            <person name="Silar P."/>
            <person name="Natvig D."/>
            <person name="Lalanne C."/>
            <person name="Gautier V."/>
            <person name="Ament-velasquez S.L."/>
            <person name="Kruys A."/>
            <person name="Hutchinson M.I."/>
            <person name="Powell A.J."/>
            <person name="Barry K."/>
            <person name="Miller A.N."/>
            <person name="Grigoriev I.V."/>
            <person name="Debuchy R."/>
            <person name="Gladieux P."/>
            <person name="Thoren M.H."/>
            <person name="Johannesson H."/>
        </authorList>
    </citation>
    <scope>NUCLEOTIDE SEQUENCE</scope>
    <source>
        <strain evidence="4">SMH3187-1</strain>
    </source>
</reference>
<keyword evidence="1" id="KW-0436">Ligase</keyword>
<proteinExistence type="predicted"/>
<sequence length="213" mass="22909">MVLAVAAAREHLRERGVVFEGGFAGGEWTMGDVPEKFERGLREASLRGRCEKVEGGEGLEWFVDGAHTEDSLAGVGEWFVGKTRGDEKEVRVLVFNQQDRDPGVLVRALLGGARGKGGAVPVFTHAVFTRNEETAPTEGEERDLSVQNQARATLQESDAGTETHVLSAVQPAVELVRGIAADTKKDGKVCKVLVTGSFHLVGAVLKTIEDVEE</sequence>
<name>A0AA40K4W9_9PEZI</name>
<dbReference type="EMBL" id="JAUKUD010000004">
    <property type="protein sequence ID" value="KAK0745772.1"/>
    <property type="molecule type" value="Genomic_DNA"/>
</dbReference>
<dbReference type="SUPFAM" id="SSF53244">
    <property type="entry name" value="MurD-like peptide ligases, peptide-binding domain"/>
    <property type="match status" value="1"/>
</dbReference>
<keyword evidence="2" id="KW-0547">Nucleotide-binding</keyword>
<dbReference type="InterPro" id="IPR001645">
    <property type="entry name" value="Folylpolyglutamate_synth"/>
</dbReference>
<dbReference type="GO" id="GO:0005829">
    <property type="term" value="C:cytosol"/>
    <property type="evidence" value="ECO:0007669"/>
    <property type="project" value="TreeGrafter"/>
</dbReference>
<evidence type="ECO:0000256" key="2">
    <source>
        <dbReference type="ARBA" id="ARBA00022741"/>
    </source>
</evidence>
<keyword evidence="3" id="KW-0067">ATP-binding</keyword>
<dbReference type="PANTHER" id="PTHR11136">
    <property type="entry name" value="FOLYLPOLYGLUTAMATE SYNTHASE-RELATED"/>
    <property type="match status" value="1"/>
</dbReference>
<protein>
    <recommendedName>
        <fullName evidence="6">Folylpolyglutamate synthase</fullName>
    </recommendedName>
</protein>
<accession>A0AA40K4W9</accession>
<evidence type="ECO:0000256" key="3">
    <source>
        <dbReference type="ARBA" id="ARBA00022840"/>
    </source>
</evidence>
<dbReference type="GO" id="GO:0005739">
    <property type="term" value="C:mitochondrion"/>
    <property type="evidence" value="ECO:0007669"/>
    <property type="project" value="TreeGrafter"/>
</dbReference>
<dbReference type="Proteomes" id="UP001172155">
    <property type="component" value="Unassembled WGS sequence"/>
</dbReference>
<dbReference type="InterPro" id="IPR036615">
    <property type="entry name" value="Mur_ligase_C_dom_sf"/>
</dbReference>
<dbReference type="AlphaFoldDB" id="A0AA40K4W9"/>
<dbReference type="PANTHER" id="PTHR11136:SF5">
    <property type="entry name" value="FOLYLPOLYGLUTAMATE SYNTHASE, MITOCHONDRIAL"/>
    <property type="match status" value="1"/>
</dbReference>
<gene>
    <name evidence="4" type="ORF">B0T18DRAFT_325097</name>
</gene>
<comment type="caution">
    <text evidence="4">The sequence shown here is derived from an EMBL/GenBank/DDBJ whole genome shotgun (WGS) entry which is preliminary data.</text>
</comment>
<keyword evidence="5" id="KW-1185">Reference proteome</keyword>
<dbReference type="GO" id="GO:0004326">
    <property type="term" value="F:tetrahydrofolylpolyglutamate synthase activity"/>
    <property type="evidence" value="ECO:0007669"/>
    <property type="project" value="InterPro"/>
</dbReference>
<dbReference type="GO" id="GO:0005524">
    <property type="term" value="F:ATP binding"/>
    <property type="evidence" value="ECO:0007669"/>
    <property type="project" value="UniProtKB-KW"/>
</dbReference>
<organism evidence="4 5">
    <name type="scientific">Schizothecium vesticola</name>
    <dbReference type="NCBI Taxonomy" id="314040"/>
    <lineage>
        <taxon>Eukaryota</taxon>
        <taxon>Fungi</taxon>
        <taxon>Dikarya</taxon>
        <taxon>Ascomycota</taxon>
        <taxon>Pezizomycotina</taxon>
        <taxon>Sordariomycetes</taxon>
        <taxon>Sordariomycetidae</taxon>
        <taxon>Sordariales</taxon>
        <taxon>Schizotheciaceae</taxon>
        <taxon>Schizothecium</taxon>
    </lineage>
</organism>
<evidence type="ECO:0000256" key="1">
    <source>
        <dbReference type="ARBA" id="ARBA00022598"/>
    </source>
</evidence>